<evidence type="ECO:0000313" key="1">
    <source>
        <dbReference type="EMBL" id="JAS15984.1"/>
    </source>
</evidence>
<name>A0A1B6CRE1_9HEMI</name>
<gene>
    <name evidence="1" type="ORF">g.45695</name>
</gene>
<sequence length="161" mass="19008">LESSNQTFGFINPKIKFMSLFDTSAHSLKGNYHKPDFVYKNQKSKVSDQFINPNLQTKETKSVYSSNDKEKYMKIKNHPNKKQKYEDHYLKLEGSENYYPKNEGSNLMYNNNNKMKLEPKHKVDNPLEESTNKNENVSLIEYKQQVKNNNINYSPQMKNVK</sequence>
<reference evidence="1" key="1">
    <citation type="submission" date="2015-12" db="EMBL/GenBank/DDBJ databases">
        <title>De novo transcriptome assembly of four potential Pierce s Disease insect vectors from Arizona vineyards.</title>
        <authorList>
            <person name="Tassone E.E."/>
        </authorList>
    </citation>
    <scope>NUCLEOTIDE SEQUENCE</scope>
</reference>
<protein>
    <submittedName>
        <fullName evidence="1">Uncharacterized protein</fullName>
    </submittedName>
</protein>
<feature type="non-terminal residue" evidence="1">
    <location>
        <position position="1"/>
    </location>
</feature>
<dbReference type="EMBL" id="GEDC01021314">
    <property type="protein sequence ID" value="JAS15984.1"/>
    <property type="molecule type" value="Transcribed_RNA"/>
</dbReference>
<accession>A0A1B6CRE1</accession>
<proteinExistence type="predicted"/>
<organism evidence="1">
    <name type="scientific">Clastoptera arizonana</name>
    <name type="common">Arizona spittle bug</name>
    <dbReference type="NCBI Taxonomy" id="38151"/>
    <lineage>
        <taxon>Eukaryota</taxon>
        <taxon>Metazoa</taxon>
        <taxon>Ecdysozoa</taxon>
        <taxon>Arthropoda</taxon>
        <taxon>Hexapoda</taxon>
        <taxon>Insecta</taxon>
        <taxon>Pterygota</taxon>
        <taxon>Neoptera</taxon>
        <taxon>Paraneoptera</taxon>
        <taxon>Hemiptera</taxon>
        <taxon>Auchenorrhyncha</taxon>
        <taxon>Cercopoidea</taxon>
        <taxon>Clastopteridae</taxon>
        <taxon>Clastoptera</taxon>
    </lineage>
</organism>
<dbReference type="AlphaFoldDB" id="A0A1B6CRE1"/>
<feature type="non-terminal residue" evidence="1">
    <location>
        <position position="161"/>
    </location>
</feature>